<feature type="transmembrane region" description="Helical" evidence="7">
    <location>
        <begin position="694"/>
        <end position="713"/>
    </location>
</feature>
<sequence length="852" mass="97091">MSAIQMTHLRDPEKQYRREHATDQTEFTSTSCSTNDEGQKDIEGLVKYVLRDIRKHDGRQDGRRKSKAFLLVRGGNVYFIKKLMDYLRERGFRKELNWLLGCDAYTADRGQPIRGMKRHHNKYYVSVGAASGISASTTVCHVLGSLLVFVLFVVLTPMFYIVHSIFHQIYMTWCWKRPSKNADLSLFYTLLSQNPDMVKLFLRNGSSVMSQDADGNNIYHYLADMSLEAPHEAWRCHRLLCTCITDNETLREVITRQQNGVGLTALEVAARSGSIHFFDKISNDDTAFGLVRLMVTRNSLVVEMRDPRKATELGHGCTPTAKVDIVKEADAGDAAGICLRVIDIDISMYEKNDIMGRQSYPLQLISSRNVDTMSEIDVNSLLNCSFLNKWMQRKLRHFFVYIVLGHIIELLITFLFLVYLIDQGGDMTIFPLIRPFFDLYLEEGVNISVRSNETNVSLDENGRLMTPCYDLFVNWYNGSVNRCTAHALDALDKVCSPLSRLTQLTFMFIMDNLEFDDSESTDVFYQYVIAGILSFKVVLDLMLRLSFLYNNYNFGASSFASGMAPLLFRRIPGSYTERQVMLFMATMFALFLYSAQLLNEAVVTEDGRYINRWVDFYFDEDPVRLAARGALYNVNTFVRQKAALLGHFEPLVSKLVVICLLFRFMLSIHVLRLLPGIGFFIITTKKMAKHLCQFAVVFVIVSLAFAAIFHFIMRNPQCPAVKKVGFESLAESLFSAYQIAIGGASYDFTDNTNARIAFIIYTLISAMLLLNLIIAVMTTTAQELNRVPWRQGMCAVERWDEILGTEVMVRMLLWPVTKSCQLLRTLGLRNVGFFGDDGSLRRIEVVQVTDAT</sequence>
<feature type="transmembrane region" description="Helical" evidence="7">
    <location>
        <begin position="655"/>
        <end position="682"/>
    </location>
</feature>
<dbReference type="AlphaFoldDB" id="A0AAD9MTX3"/>
<evidence type="ECO:0000259" key="8">
    <source>
        <dbReference type="Pfam" id="PF00520"/>
    </source>
</evidence>
<keyword evidence="2 7" id="KW-0812">Transmembrane</keyword>
<feature type="domain" description="Ion transport" evidence="8">
    <location>
        <begin position="657"/>
        <end position="785"/>
    </location>
</feature>
<comment type="caution">
    <text evidence="9">The sequence shown here is derived from an EMBL/GenBank/DDBJ whole genome shotgun (WGS) entry which is preliminary data.</text>
</comment>
<protein>
    <recommendedName>
        <fullName evidence="8">Ion transport domain-containing protein</fullName>
    </recommendedName>
</protein>
<evidence type="ECO:0000256" key="5">
    <source>
        <dbReference type="ARBA" id="ARBA00023136"/>
    </source>
</evidence>
<dbReference type="PANTHER" id="PTHR10582">
    <property type="entry name" value="TRANSIENT RECEPTOR POTENTIAL ION CHANNEL PROTEIN"/>
    <property type="match status" value="1"/>
</dbReference>
<feature type="transmembrane region" description="Helical" evidence="7">
    <location>
        <begin position="524"/>
        <end position="543"/>
    </location>
</feature>
<comment type="subcellular location">
    <subcellularLocation>
        <location evidence="1">Membrane</location>
        <topology evidence="1">Multi-pass membrane protein</topology>
    </subcellularLocation>
</comment>
<keyword evidence="4 7" id="KW-1133">Transmembrane helix</keyword>
<evidence type="ECO:0000256" key="6">
    <source>
        <dbReference type="SAM" id="MobiDB-lite"/>
    </source>
</evidence>
<feature type="transmembrane region" description="Helical" evidence="7">
    <location>
        <begin position="398"/>
        <end position="421"/>
    </location>
</feature>
<feature type="compositionally biased region" description="Basic and acidic residues" evidence="6">
    <location>
        <begin position="8"/>
        <end position="23"/>
    </location>
</feature>
<evidence type="ECO:0000256" key="4">
    <source>
        <dbReference type="ARBA" id="ARBA00022989"/>
    </source>
</evidence>
<feature type="transmembrane region" description="Helical" evidence="7">
    <location>
        <begin position="756"/>
        <end position="776"/>
    </location>
</feature>
<feature type="region of interest" description="Disordered" evidence="6">
    <location>
        <begin position="1"/>
        <end position="36"/>
    </location>
</feature>
<feature type="transmembrane region" description="Helical" evidence="7">
    <location>
        <begin position="123"/>
        <end position="144"/>
    </location>
</feature>
<accession>A0AAD9MTX3</accession>
<dbReference type="PANTHER" id="PTHR10582:SF2">
    <property type="entry name" value="INACTIVE"/>
    <property type="match status" value="1"/>
</dbReference>
<proteinExistence type="predicted"/>
<evidence type="ECO:0000313" key="10">
    <source>
        <dbReference type="Proteomes" id="UP001208570"/>
    </source>
</evidence>
<dbReference type="Pfam" id="PF00520">
    <property type="entry name" value="Ion_trans"/>
    <property type="match status" value="1"/>
</dbReference>
<evidence type="ECO:0000313" key="9">
    <source>
        <dbReference type="EMBL" id="KAK2145672.1"/>
    </source>
</evidence>
<evidence type="ECO:0000256" key="3">
    <source>
        <dbReference type="ARBA" id="ARBA00022737"/>
    </source>
</evidence>
<dbReference type="GO" id="GO:0005262">
    <property type="term" value="F:calcium channel activity"/>
    <property type="evidence" value="ECO:0007669"/>
    <property type="project" value="TreeGrafter"/>
</dbReference>
<evidence type="ECO:0000256" key="7">
    <source>
        <dbReference type="SAM" id="Phobius"/>
    </source>
</evidence>
<reference evidence="9" key="1">
    <citation type="journal article" date="2023" name="Mol. Biol. Evol.">
        <title>Third-Generation Sequencing Reveals the Adaptive Role of the Epigenome in Three Deep-Sea Polychaetes.</title>
        <authorList>
            <person name="Perez M."/>
            <person name="Aroh O."/>
            <person name="Sun Y."/>
            <person name="Lan Y."/>
            <person name="Juniper S.K."/>
            <person name="Young C.R."/>
            <person name="Angers B."/>
            <person name="Qian P.Y."/>
        </authorList>
    </citation>
    <scope>NUCLEOTIDE SEQUENCE</scope>
    <source>
        <strain evidence="9">P08H-3</strain>
    </source>
</reference>
<evidence type="ECO:0000256" key="2">
    <source>
        <dbReference type="ARBA" id="ARBA00022692"/>
    </source>
</evidence>
<dbReference type="InterPro" id="IPR005821">
    <property type="entry name" value="Ion_trans_dom"/>
</dbReference>
<dbReference type="GO" id="GO:0098703">
    <property type="term" value="P:calcium ion import across plasma membrane"/>
    <property type="evidence" value="ECO:0007669"/>
    <property type="project" value="TreeGrafter"/>
</dbReference>
<keyword evidence="5 7" id="KW-0472">Membrane</keyword>
<dbReference type="Gene3D" id="1.25.40.20">
    <property type="entry name" value="Ankyrin repeat-containing domain"/>
    <property type="match status" value="1"/>
</dbReference>
<feature type="transmembrane region" description="Helical" evidence="7">
    <location>
        <begin position="580"/>
        <end position="598"/>
    </location>
</feature>
<keyword evidence="10" id="KW-1185">Reference proteome</keyword>
<dbReference type="Proteomes" id="UP001208570">
    <property type="component" value="Unassembled WGS sequence"/>
</dbReference>
<dbReference type="GO" id="GO:0005886">
    <property type="term" value="C:plasma membrane"/>
    <property type="evidence" value="ECO:0007669"/>
    <property type="project" value="TreeGrafter"/>
</dbReference>
<evidence type="ECO:0000256" key="1">
    <source>
        <dbReference type="ARBA" id="ARBA00004141"/>
    </source>
</evidence>
<feature type="transmembrane region" description="Helical" evidence="7">
    <location>
        <begin position="150"/>
        <end position="170"/>
    </location>
</feature>
<feature type="compositionally biased region" description="Polar residues" evidence="6">
    <location>
        <begin position="24"/>
        <end position="36"/>
    </location>
</feature>
<gene>
    <name evidence="9" type="ORF">LSH36_664g00022</name>
</gene>
<dbReference type="InterPro" id="IPR036770">
    <property type="entry name" value="Ankyrin_rpt-contain_sf"/>
</dbReference>
<keyword evidence="3" id="KW-0677">Repeat</keyword>
<dbReference type="SUPFAM" id="SSF48403">
    <property type="entry name" value="Ankyrin repeat"/>
    <property type="match status" value="1"/>
</dbReference>
<dbReference type="InterPro" id="IPR024862">
    <property type="entry name" value="TRPV"/>
</dbReference>
<organism evidence="9 10">
    <name type="scientific">Paralvinella palmiformis</name>
    <dbReference type="NCBI Taxonomy" id="53620"/>
    <lineage>
        <taxon>Eukaryota</taxon>
        <taxon>Metazoa</taxon>
        <taxon>Spiralia</taxon>
        <taxon>Lophotrochozoa</taxon>
        <taxon>Annelida</taxon>
        <taxon>Polychaeta</taxon>
        <taxon>Sedentaria</taxon>
        <taxon>Canalipalpata</taxon>
        <taxon>Terebellida</taxon>
        <taxon>Terebelliformia</taxon>
        <taxon>Alvinellidae</taxon>
        <taxon>Paralvinella</taxon>
    </lineage>
</organism>
<name>A0AAD9MTX3_9ANNE</name>
<dbReference type="EMBL" id="JAODUP010000664">
    <property type="protein sequence ID" value="KAK2145672.1"/>
    <property type="molecule type" value="Genomic_DNA"/>
</dbReference>